<gene>
    <name evidence="2" type="ORF">GJ744_005184</name>
</gene>
<dbReference type="AlphaFoldDB" id="A0A8H7DYJ9"/>
<evidence type="ECO:0000313" key="2">
    <source>
        <dbReference type="EMBL" id="KAF7502767.1"/>
    </source>
</evidence>
<organism evidence="2 3">
    <name type="scientific">Endocarpon pusillum</name>
    <dbReference type="NCBI Taxonomy" id="364733"/>
    <lineage>
        <taxon>Eukaryota</taxon>
        <taxon>Fungi</taxon>
        <taxon>Dikarya</taxon>
        <taxon>Ascomycota</taxon>
        <taxon>Pezizomycotina</taxon>
        <taxon>Eurotiomycetes</taxon>
        <taxon>Chaetothyriomycetidae</taxon>
        <taxon>Verrucariales</taxon>
        <taxon>Verrucariaceae</taxon>
        <taxon>Endocarpon</taxon>
    </lineage>
</organism>
<proteinExistence type="predicted"/>
<comment type="caution">
    <text evidence="2">The sequence shown here is derived from an EMBL/GenBank/DDBJ whole genome shotgun (WGS) entry which is preliminary data.</text>
</comment>
<accession>A0A8H7DYJ9</accession>
<dbReference type="OrthoDB" id="5392447at2759"/>
<evidence type="ECO:0000256" key="1">
    <source>
        <dbReference type="SAM" id="MobiDB-lite"/>
    </source>
</evidence>
<name>A0A8H7DYJ9_9EURO</name>
<dbReference type="Proteomes" id="UP000606974">
    <property type="component" value="Unassembled WGS sequence"/>
</dbReference>
<feature type="region of interest" description="Disordered" evidence="1">
    <location>
        <begin position="1"/>
        <end position="20"/>
    </location>
</feature>
<evidence type="ECO:0000313" key="3">
    <source>
        <dbReference type="Proteomes" id="UP000606974"/>
    </source>
</evidence>
<reference evidence="2" key="1">
    <citation type="submission" date="2020-02" db="EMBL/GenBank/DDBJ databases">
        <authorList>
            <person name="Palmer J.M."/>
        </authorList>
    </citation>
    <scope>NUCLEOTIDE SEQUENCE</scope>
    <source>
        <strain evidence="2">EPUS1.4</strain>
        <tissue evidence="2">Thallus</tissue>
    </source>
</reference>
<sequence>MLVKETAKKAGLGKAKRNLGKGAKAMSLERWSFWEQRMEKLVEQLKVTRPMQQR</sequence>
<keyword evidence="3" id="KW-1185">Reference proteome</keyword>
<protein>
    <submittedName>
        <fullName evidence="2">Uncharacterized protein</fullName>
    </submittedName>
</protein>
<dbReference type="EMBL" id="JAACFV010000221">
    <property type="protein sequence ID" value="KAF7502767.1"/>
    <property type="molecule type" value="Genomic_DNA"/>
</dbReference>